<dbReference type="RefSeq" id="WP_202778736.1">
    <property type="nucleotide sequence ID" value="NZ_CP065425.1"/>
</dbReference>
<sequence length="116" mass="13276">MTDLMNMTVEEIWMDIEKLMKDNPQPYKDLNVVYQFDLSGEDGGVFQLVFSNETVRVLREDFEEPSCTLQMKVSDFKKFLQGKMNSTAAFMMGKIKVQGSVGLALKLEGLLGQYEF</sequence>
<name>A0ABX7E3A8_9BACI</name>
<dbReference type="Pfam" id="PF02036">
    <property type="entry name" value="SCP2"/>
    <property type="match status" value="1"/>
</dbReference>
<dbReference type="SUPFAM" id="SSF55718">
    <property type="entry name" value="SCP-like"/>
    <property type="match status" value="1"/>
</dbReference>
<evidence type="ECO:0000313" key="3">
    <source>
        <dbReference type="Proteomes" id="UP000595691"/>
    </source>
</evidence>
<dbReference type="PANTHER" id="PTHR10094">
    <property type="entry name" value="STEROL CARRIER PROTEIN 2 SCP-2 FAMILY PROTEIN"/>
    <property type="match status" value="1"/>
</dbReference>
<feature type="domain" description="SCP2" evidence="1">
    <location>
        <begin position="21"/>
        <end position="111"/>
    </location>
</feature>
<dbReference type="InterPro" id="IPR036527">
    <property type="entry name" value="SCP2_sterol-bd_dom_sf"/>
</dbReference>
<accession>A0ABX7E3A8</accession>
<gene>
    <name evidence="2" type="ORF">I5776_01955</name>
</gene>
<keyword evidence="3" id="KW-1185">Reference proteome</keyword>
<evidence type="ECO:0000259" key="1">
    <source>
        <dbReference type="Pfam" id="PF02036"/>
    </source>
</evidence>
<evidence type="ECO:0000313" key="2">
    <source>
        <dbReference type="EMBL" id="QQZ09770.1"/>
    </source>
</evidence>
<reference evidence="2 3" key="1">
    <citation type="submission" date="2020-11" db="EMBL/GenBank/DDBJ databases">
        <title>Taxonomic evaluation of the Bacillus sporothermodurans group of bacteria based on whole genome sequences.</title>
        <authorList>
            <person name="Fiedler G."/>
            <person name="Herbstmann A.-D."/>
            <person name="Doll E."/>
            <person name="Wenning M."/>
            <person name="Brinks E."/>
            <person name="Kabisch J."/>
            <person name="Breitenwieser F."/>
            <person name="Lappann M."/>
            <person name="Boehnlein C."/>
            <person name="Franz C."/>
        </authorList>
    </citation>
    <scope>NUCLEOTIDE SEQUENCE [LARGE SCALE GENOMIC DNA]</scope>
    <source>
        <strain evidence="2 3">JCM 19841</strain>
    </source>
</reference>
<dbReference type="PANTHER" id="PTHR10094:SF25">
    <property type="entry name" value="SCP2 STEROL-BINDING DOMAIN-CONTAINING PROTEIN 1"/>
    <property type="match status" value="1"/>
</dbReference>
<proteinExistence type="predicted"/>
<dbReference type="EMBL" id="CP065425">
    <property type="protein sequence ID" value="QQZ09770.1"/>
    <property type="molecule type" value="Genomic_DNA"/>
</dbReference>
<dbReference type="Proteomes" id="UP000595691">
    <property type="component" value="Chromosome"/>
</dbReference>
<organism evidence="2 3">
    <name type="scientific">Heyndrickxia vini</name>
    <dbReference type="NCBI Taxonomy" id="1476025"/>
    <lineage>
        <taxon>Bacteria</taxon>
        <taxon>Bacillati</taxon>
        <taxon>Bacillota</taxon>
        <taxon>Bacilli</taxon>
        <taxon>Bacillales</taxon>
        <taxon>Bacillaceae</taxon>
        <taxon>Heyndrickxia</taxon>
    </lineage>
</organism>
<dbReference type="Gene3D" id="3.30.1050.10">
    <property type="entry name" value="SCP2 sterol-binding domain"/>
    <property type="match status" value="1"/>
</dbReference>
<dbReference type="InterPro" id="IPR003033">
    <property type="entry name" value="SCP2_sterol-bd_dom"/>
</dbReference>
<protein>
    <submittedName>
        <fullName evidence="2">SCP2 sterol-binding domain-containing protein</fullName>
    </submittedName>
</protein>